<proteinExistence type="predicted"/>
<name>A0A085UKV9_PSESX</name>
<evidence type="ECO:0000256" key="1">
    <source>
        <dbReference type="ARBA" id="ARBA00022729"/>
    </source>
</evidence>
<dbReference type="SUPFAM" id="SSF50494">
    <property type="entry name" value="Trypsin-like serine proteases"/>
    <property type="match status" value="1"/>
</dbReference>
<dbReference type="InterPro" id="IPR003644">
    <property type="entry name" value="Calx_beta"/>
</dbReference>
<dbReference type="InterPro" id="IPR038081">
    <property type="entry name" value="CalX-like_sf"/>
</dbReference>
<keyword evidence="3" id="KW-0106">Calcium</keyword>
<dbReference type="GO" id="GO:0006508">
    <property type="term" value="P:proteolysis"/>
    <property type="evidence" value="ECO:0007669"/>
    <property type="project" value="InterPro"/>
</dbReference>
<dbReference type="Gene3D" id="2.40.10.10">
    <property type="entry name" value="Trypsin-like serine proteases"/>
    <property type="match status" value="1"/>
</dbReference>
<dbReference type="InterPro" id="IPR009003">
    <property type="entry name" value="Peptidase_S1_PA"/>
</dbReference>
<reference evidence="6 7" key="1">
    <citation type="submission" date="2014-07" db="EMBL/GenBank/DDBJ databases">
        <title>Draft Genome Sequences of Environmental Pseudomonas syringae strains.</title>
        <authorList>
            <person name="Baltrus D.A."/>
            <person name="Berge O."/>
            <person name="Morris C."/>
        </authorList>
    </citation>
    <scope>NUCLEOTIDE SEQUENCE [LARGE SCALE GENOMIC DNA]</scope>
    <source>
        <strain evidence="6 7">CEB003</strain>
    </source>
</reference>
<dbReference type="GO" id="GO:0007154">
    <property type="term" value="P:cell communication"/>
    <property type="evidence" value="ECO:0007669"/>
    <property type="project" value="InterPro"/>
</dbReference>
<evidence type="ECO:0000313" key="6">
    <source>
        <dbReference type="EMBL" id="KFE43822.1"/>
    </source>
</evidence>
<dbReference type="PANTHER" id="PTHR11878">
    <property type="entry name" value="SODIUM/CALCIUM EXCHANGER"/>
    <property type="match status" value="1"/>
</dbReference>
<dbReference type="EMBL" id="JPQT01000183">
    <property type="protein sequence ID" value="KFE43822.1"/>
    <property type="molecule type" value="Genomic_DNA"/>
</dbReference>
<protein>
    <submittedName>
        <fullName evidence="6">Sodium:calcium exchanger</fullName>
    </submittedName>
</protein>
<evidence type="ECO:0000256" key="4">
    <source>
        <dbReference type="ARBA" id="ARBA00023065"/>
    </source>
</evidence>
<dbReference type="PATRIC" id="fig|317.174.peg.6244"/>
<keyword evidence="4" id="KW-0813">Transport</keyword>
<dbReference type="InterPro" id="IPR043504">
    <property type="entry name" value="Peptidase_S1_PA_chymotrypsin"/>
</dbReference>
<evidence type="ECO:0000256" key="3">
    <source>
        <dbReference type="ARBA" id="ARBA00022837"/>
    </source>
</evidence>
<keyword evidence="1" id="KW-0732">Signal</keyword>
<dbReference type="RefSeq" id="WP_229635672.1">
    <property type="nucleotide sequence ID" value="NZ_JPQT01000183.1"/>
</dbReference>
<gene>
    <name evidence="6" type="ORF">IV02_30635</name>
</gene>
<evidence type="ECO:0000259" key="5">
    <source>
        <dbReference type="SMART" id="SM00237"/>
    </source>
</evidence>
<dbReference type="Proteomes" id="UP000028643">
    <property type="component" value="Unassembled WGS sequence"/>
</dbReference>
<evidence type="ECO:0000256" key="2">
    <source>
        <dbReference type="ARBA" id="ARBA00022737"/>
    </source>
</evidence>
<accession>A0A085UKV9</accession>
<keyword evidence="2" id="KW-0677">Repeat</keyword>
<feature type="domain" description="Calx-beta" evidence="5">
    <location>
        <begin position="273"/>
        <end position="372"/>
    </location>
</feature>
<dbReference type="SUPFAM" id="SSF141072">
    <property type="entry name" value="CalX-like"/>
    <property type="match status" value="1"/>
</dbReference>
<keyword evidence="4" id="KW-0406">Ion transport</keyword>
<evidence type="ECO:0000313" key="7">
    <source>
        <dbReference type="Proteomes" id="UP000028643"/>
    </source>
</evidence>
<organism evidence="6 7">
    <name type="scientific">Pseudomonas syringae</name>
    <dbReference type="NCBI Taxonomy" id="317"/>
    <lineage>
        <taxon>Bacteria</taxon>
        <taxon>Pseudomonadati</taxon>
        <taxon>Pseudomonadota</taxon>
        <taxon>Gammaproteobacteria</taxon>
        <taxon>Pseudomonadales</taxon>
        <taxon>Pseudomonadaceae</taxon>
        <taxon>Pseudomonas</taxon>
    </lineage>
</organism>
<dbReference type="AlphaFoldDB" id="A0A085UKV9"/>
<dbReference type="GO" id="GO:0030001">
    <property type="term" value="P:metal ion transport"/>
    <property type="evidence" value="ECO:0007669"/>
    <property type="project" value="TreeGrafter"/>
</dbReference>
<dbReference type="Pfam" id="PF00089">
    <property type="entry name" value="Trypsin"/>
    <property type="match status" value="1"/>
</dbReference>
<dbReference type="GO" id="GO:0004252">
    <property type="term" value="F:serine-type endopeptidase activity"/>
    <property type="evidence" value="ECO:0007669"/>
    <property type="project" value="InterPro"/>
</dbReference>
<comment type="caution">
    <text evidence="6">The sequence shown here is derived from an EMBL/GenBank/DDBJ whole genome shotgun (WGS) entry which is preliminary data.</text>
</comment>
<dbReference type="InterPro" id="IPR051171">
    <property type="entry name" value="CaCA"/>
</dbReference>
<dbReference type="PANTHER" id="PTHR11878:SF65">
    <property type="entry name" value="NA_CA-EXCHANGE PROTEIN, ISOFORM G"/>
    <property type="match status" value="1"/>
</dbReference>
<dbReference type="SMART" id="SM00237">
    <property type="entry name" value="Calx_beta"/>
    <property type="match status" value="1"/>
</dbReference>
<sequence>MVSTVTPYTDTRNRALAGEGYDGVVMVSVAGYYGTGVLLYDGQAILTAAHLFTHGSTAATVRFETSAGTQTMATSKVSVMSYDAANTNNDLAIVWLTGHAPVTANRYELYRSSDEIGKTMTMVGYGQPGTGDSGESLTYTGTQIRQKASNQFDADPATLKAALGSIMSWAPAAGTQLIADFDNGSTAQDALGRFLNVQSTGLGQVEGSISPGDSGGPAFINGKVAGIASYVTSLSQGSTHPDINDTLDSSFGEIAAWQRVSAYQQAIDQTLRANYVNAPTKASEVKLAVTEGNSGVIDAYFLLEFTGVRSNANQVLSVDYTTRDGSARAGEDYVVTKGTLILYPNENQAVIPVEIIGDTRPETNETFYLDVSNPVGGSFGTGVLVLTGMRTIVNDDVFV</sequence>
<dbReference type="Gene3D" id="2.60.40.2030">
    <property type="match status" value="1"/>
</dbReference>
<dbReference type="InterPro" id="IPR001254">
    <property type="entry name" value="Trypsin_dom"/>
</dbReference>
<dbReference type="GO" id="GO:0016020">
    <property type="term" value="C:membrane"/>
    <property type="evidence" value="ECO:0007669"/>
    <property type="project" value="InterPro"/>
</dbReference>
<dbReference type="Pfam" id="PF03160">
    <property type="entry name" value="Calx-beta"/>
    <property type="match status" value="1"/>
</dbReference>